<accession>A0A101KQ73</accession>
<comment type="similarity">
    <text evidence="3">Belongs to the glycosyltransferase 9 family.</text>
</comment>
<evidence type="ECO:0000313" key="6">
    <source>
        <dbReference type="EMBL" id="KUM24779.1"/>
    </source>
</evidence>
<evidence type="ECO:0000256" key="2">
    <source>
        <dbReference type="ARBA" id="ARBA00022679"/>
    </source>
</evidence>
<dbReference type="InterPro" id="IPR002201">
    <property type="entry name" value="Glyco_trans_9"/>
</dbReference>
<organism evidence="6 7">
    <name type="scientific">Rhizobium loti</name>
    <name type="common">Mesorhizobium loti</name>
    <dbReference type="NCBI Taxonomy" id="381"/>
    <lineage>
        <taxon>Bacteria</taxon>
        <taxon>Pseudomonadati</taxon>
        <taxon>Pseudomonadota</taxon>
        <taxon>Alphaproteobacteria</taxon>
        <taxon>Hyphomicrobiales</taxon>
        <taxon>Phyllobacteriaceae</taxon>
        <taxon>Mesorhizobium</taxon>
    </lineage>
</organism>
<evidence type="ECO:0000256" key="3">
    <source>
        <dbReference type="ARBA" id="ARBA00043995"/>
    </source>
</evidence>
<comment type="caution">
    <text evidence="6">The sequence shown here is derived from an EMBL/GenBank/DDBJ whole genome shotgun (WGS) entry which is preliminary data.</text>
</comment>
<dbReference type="EC" id="2.4.99.24" evidence="4"/>
<reference evidence="6 7" key="1">
    <citation type="submission" date="2015-12" db="EMBL/GenBank/DDBJ databases">
        <title>Draft genome sequence of Mesorhizobium sp. UFLA 01-765, a multitolerant efficient symbiont and plant-growth promoting strain isolated from Zn-mining soil using Leucaena leucocephala as a trap plant.</title>
        <authorList>
            <person name="Rangel W.M."/>
            <person name="Thijs S."/>
            <person name="Longatti S.M."/>
            <person name="Moreira F.M."/>
            <person name="Weyens N."/>
            <person name="Vangronsveld J."/>
            <person name="Van Hamme J.D."/>
            <person name="Bottos E.M."/>
            <person name="Rineau F."/>
        </authorList>
    </citation>
    <scope>NUCLEOTIDE SEQUENCE [LARGE SCALE GENOMIC DNA]</scope>
    <source>
        <strain evidence="6 7">UFLA 01-765</strain>
    </source>
</reference>
<dbReference type="Gene3D" id="3.40.50.2000">
    <property type="entry name" value="Glycogen Phosphorylase B"/>
    <property type="match status" value="2"/>
</dbReference>
<proteinExistence type="inferred from homology"/>
<dbReference type="GO" id="GO:0008713">
    <property type="term" value="F:ADP-heptose-lipopolysaccharide heptosyltransferase activity"/>
    <property type="evidence" value="ECO:0007669"/>
    <property type="project" value="UniProtKB-EC"/>
</dbReference>
<dbReference type="Pfam" id="PF01075">
    <property type="entry name" value="Glyco_transf_9"/>
    <property type="match status" value="1"/>
</dbReference>
<dbReference type="PANTHER" id="PTHR30160">
    <property type="entry name" value="TETRAACYLDISACCHARIDE 4'-KINASE-RELATED"/>
    <property type="match status" value="1"/>
</dbReference>
<keyword evidence="2 6" id="KW-0808">Transferase</keyword>
<protein>
    <recommendedName>
        <fullName evidence="4">lipopolysaccharide heptosyltransferase II</fullName>
        <ecNumber evidence="4">2.4.99.24</ecNumber>
    </recommendedName>
</protein>
<dbReference type="SUPFAM" id="SSF53756">
    <property type="entry name" value="UDP-Glycosyltransferase/glycogen phosphorylase"/>
    <property type="match status" value="1"/>
</dbReference>
<dbReference type="AlphaFoldDB" id="A0A101KQ73"/>
<evidence type="ECO:0000256" key="1">
    <source>
        <dbReference type="ARBA" id="ARBA00022676"/>
    </source>
</evidence>
<dbReference type="OrthoDB" id="9797795at2"/>
<dbReference type="InterPro" id="IPR051199">
    <property type="entry name" value="LPS_LOS_Heptosyltrfase"/>
</dbReference>
<keyword evidence="1" id="KW-0328">Glycosyltransferase</keyword>
<evidence type="ECO:0000313" key="7">
    <source>
        <dbReference type="Proteomes" id="UP000053176"/>
    </source>
</evidence>
<comment type="catalytic activity">
    <reaction evidence="5">
        <text>an L-alpha-D-Hep-(1-&gt;5)-[alpha-Kdo-(2-&gt;4)]-alpha-Kdo-(2-&gt;6)-lipid A + ADP-L-glycero-beta-D-manno-heptose = an L-alpha-D-Hep-(1-&gt;3)-L-alpha-D-Hep-(1-&gt;5)-[alpha-Kdo-(2-&gt;4)]-alpha-Kdo-(2-&gt;6)-lipid A + ADP + H(+)</text>
        <dbReference type="Rhea" id="RHEA:74071"/>
        <dbReference type="ChEBI" id="CHEBI:15378"/>
        <dbReference type="ChEBI" id="CHEBI:61506"/>
        <dbReference type="ChEBI" id="CHEBI:193068"/>
        <dbReference type="ChEBI" id="CHEBI:193069"/>
        <dbReference type="ChEBI" id="CHEBI:456216"/>
        <dbReference type="EC" id="2.4.99.24"/>
    </reaction>
</comment>
<evidence type="ECO:0000256" key="4">
    <source>
        <dbReference type="ARBA" id="ARBA00044042"/>
    </source>
</evidence>
<evidence type="ECO:0000256" key="5">
    <source>
        <dbReference type="ARBA" id="ARBA00047503"/>
    </source>
</evidence>
<name>A0A101KQ73_RHILI</name>
<dbReference type="NCBIfam" id="TIGR02195">
    <property type="entry name" value="heptsyl_trn_II"/>
    <property type="match status" value="1"/>
</dbReference>
<dbReference type="CDD" id="cd03789">
    <property type="entry name" value="GT9_LPS_heptosyltransferase"/>
    <property type="match status" value="1"/>
</dbReference>
<dbReference type="GO" id="GO:0009244">
    <property type="term" value="P:lipopolysaccharide core region biosynthetic process"/>
    <property type="evidence" value="ECO:0007669"/>
    <property type="project" value="TreeGrafter"/>
</dbReference>
<dbReference type="Proteomes" id="UP000053176">
    <property type="component" value="Unassembled WGS sequence"/>
</dbReference>
<dbReference type="EMBL" id="LPWA01000131">
    <property type="protein sequence ID" value="KUM24779.1"/>
    <property type="molecule type" value="Genomic_DNA"/>
</dbReference>
<dbReference type="GO" id="GO:0005829">
    <property type="term" value="C:cytosol"/>
    <property type="evidence" value="ECO:0007669"/>
    <property type="project" value="TreeGrafter"/>
</dbReference>
<gene>
    <name evidence="6" type="ORF">AU467_05750</name>
</gene>
<dbReference type="PANTHER" id="PTHR30160:SF7">
    <property type="entry name" value="ADP-HEPTOSE--LPS HEPTOSYLTRANSFERASE 2"/>
    <property type="match status" value="1"/>
</dbReference>
<dbReference type="InterPro" id="IPR011910">
    <property type="entry name" value="RfaF"/>
</dbReference>
<sequence>MRPILVFCLPAIGDFIRCHSAIQIIAATFPGHPIDVVTSPIAAPLARLMPHVRKAWIVERHWNPGLRERARLARELRQENYQAAYLLTSSTKAALVPWLAGIPERIGYPRELQFGIVNRLPAGWLRAMVAFGPRKTRLFEQVCAVAMLGEQPGGDMQLPEPRMVVPPEDLSAWRVRHGIDAARPALALYTSEFSNFRAWPAQRFISIAKDHARRGWSVWIVGGPREREAAAQIRAALPEAVDFTSTPDITDAMCQIAASTVFLGVDGGICHAAAALGGPCVLIFGSNRSYETGPVNDHVRFLESPVSTPSWIRDTRGVSEERVLAALADAVAHTPRLQGA</sequence>